<dbReference type="EMBL" id="ML994650">
    <property type="protein sequence ID" value="KAF2181940.1"/>
    <property type="molecule type" value="Genomic_DNA"/>
</dbReference>
<name>A0A6A6DVD0_9PEZI</name>
<feature type="signal peptide" evidence="2">
    <location>
        <begin position="1"/>
        <end position="19"/>
    </location>
</feature>
<keyword evidence="1" id="KW-1133">Transmembrane helix</keyword>
<sequence>MPFPLLFIAIVSLFQFSIAGVAPEITTVQEGYNIIAKLPCLGCPFLVQDTSRGENESWTVRTDDNALLLNITLPYDSSYIELNGQRVWPAYSKLQKIYANQVVQDISDENLQAIISTGQLESSHETYSGGGYFGLSYSQSLRHIRNASAFIFQLDIIEIWSDLPPTPILHKLENPNQKMLELLLLQKPVMSALEPISSEIIKAELVSRGHHGKAQNKDQQVMHFLEWDSFGQKGTLTHYLSSWGSAMLNFLDSGIWALLAVIFGILLLFVLVCVICIFGCDFWQDDYSQAQHGKARGQRRRVRGDVEQGKVGFKSAEELGLLGRGRVVGLGKSD</sequence>
<evidence type="ECO:0000256" key="1">
    <source>
        <dbReference type="SAM" id="Phobius"/>
    </source>
</evidence>
<evidence type="ECO:0000256" key="2">
    <source>
        <dbReference type="SAM" id="SignalP"/>
    </source>
</evidence>
<protein>
    <submittedName>
        <fullName evidence="3">Uncharacterized protein</fullName>
    </submittedName>
</protein>
<keyword evidence="1" id="KW-0812">Transmembrane</keyword>
<dbReference type="Proteomes" id="UP000800200">
    <property type="component" value="Unassembled WGS sequence"/>
</dbReference>
<evidence type="ECO:0000313" key="3">
    <source>
        <dbReference type="EMBL" id="KAF2181940.1"/>
    </source>
</evidence>
<feature type="transmembrane region" description="Helical" evidence="1">
    <location>
        <begin position="255"/>
        <end position="280"/>
    </location>
</feature>
<accession>A0A6A6DVD0</accession>
<evidence type="ECO:0000313" key="4">
    <source>
        <dbReference type="Proteomes" id="UP000800200"/>
    </source>
</evidence>
<proteinExistence type="predicted"/>
<keyword evidence="2" id="KW-0732">Signal</keyword>
<organism evidence="3 4">
    <name type="scientific">Zopfia rhizophila CBS 207.26</name>
    <dbReference type="NCBI Taxonomy" id="1314779"/>
    <lineage>
        <taxon>Eukaryota</taxon>
        <taxon>Fungi</taxon>
        <taxon>Dikarya</taxon>
        <taxon>Ascomycota</taxon>
        <taxon>Pezizomycotina</taxon>
        <taxon>Dothideomycetes</taxon>
        <taxon>Dothideomycetes incertae sedis</taxon>
        <taxon>Zopfiaceae</taxon>
        <taxon>Zopfia</taxon>
    </lineage>
</organism>
<gene>
    <name evidence="3" type="ORF">K469DRAFT_713000</name>
</gene>
<keyword evidence="1" id="KW-0472">Membrane</keyword>
<dbReference type="AlphaFoldDB" id="A0A6A6DVD0"/>
<reference evidence="3" key="1">
    <citation type="journal article" date="2020" name="Stud. Mycol.">
        <title>101 Dothideomycetes genomes: a test case for predicting lifestyles and emergence of pathogens.</title>
        <authorList>
            <person name="Haridas S."/>
            <person name="Albert R."/>
            <person name="Binder M."/>
            <person name="Bloem J."/>
            <person name="Labutti K."/>
            <person name="Salamov A."/>
            <person name="Andreopoulos B."/>
            <person name="Baker S."/>
            <person name="Barry K."/>
            <person name="Bills G."/>
            <person name="Bluhm B."/>
            <person name="Cannon C."/>
            <person name="Castanera R."/>
            <person name="Culley D."/>
            <person name="Daum C."/>
            <person name="Ezra D."/>
            <person name="Gonzalez J."/>
            <person name="Henrissat B."/>
            <person name="Kuo A."/>
            <person name="Liang C."/>
            <person name="Lipzen A."/>
            <person name="Lutzoni F."/>
            <person name="Magnuson J."/>
            <person name="Mondo S."/>
            <person name="Nolan M."/>
            <person name="Ohm R."/>
            <person name="Pangilinan J."/>
            <person name="Park H.-J."/>
            <person name="Ramirez L."/>
            <person name="Alfaro M."/>
            <person name="Sun H."/>
            <person name="Tritt A."/>
            <person name="Yoshinaga Y."/>
            <person name="Zwiers L.-H."/>
            <person name="Turgeon B."/>
            <person name="Goodwin S."/>
            <person name="Spatafora J."/>
            <person name="Crous P."/>
            <person name="Grigoriev I."/>
        </authorList>
    </citation>
    <scope>NUCLEOTIDE SEQUENCE</scope>
    <source>
        <strain evidence="3">CBS 207.26</strain>
    </source>
</reference>
<keyword evidence="4" id="KW-1185">Reference proteome</keyword>
<feature type="chain" id="PRO_5025455886" evidence="2">
    <location>
        <begin position="20"/>
        <end position="334"/>
    </location>
</feature>
<dbReference type="OrthoDB" id="3791536at2759"/>